<keyword evidence="2" id="KW-1185">Reference proteome</keyword>
<reference evidence="1 2" key="1">
    <citation type="submission" date="2024-01" db="EMBL/GenBank/DDBJ databases">
        <title>Comparative genomics of Cryptococcus and Kwoniella reveals pathogenesis evolution and contrasting modes of karyotype evolution via chromosome fusion or intercentromeric recombination.</title>
        <authorList>
            <person name="Coelho M.A."/>
            <person name="David-Palma M."/>
            <person name="Shea T."/>
            <person name="Bowers K."/>
            <person name="McGinley-Smith S."/>
            <person name="Mohammad A.W."/>
            <person name="Gnirke A."/>
            <person name="Yurkov A.M."/>
            <person name="Nowrousian M."/>
            <person name="Sun S."/>
            <person name="Cuomo C.A."/>
            <person name="Heitman J."/>
        </authorList>
    </citation>
    <scope>NUCLEOTIDE SEQUENCE [LARGE SCALE GENOMIC DNA]</scope>
    <source>
        <strain evidence="1 2">7685027</strain>
    </source>
</reference>
<proteinExistence type="predicted"/>
<gene>
    <name evidence="1" type="ORF">IAS62_005688</name>
</gene>
<dbReference type="EMBL" id="CP143815">
    <property type="protein sequence ID" value="WVO24324.1"/>
    <property type="molecule type" value="Genomic_DNA"/>
</dbReference>
<evidence type="ECO:0000313" key="2">
    <source>
        <dbReference type="Proteomes" id="UP001432216"/>
    </source>
</evidence>
<dbReference type="GeneID" id="89992458"/>
<protein>
    <submittedName>
        <fullName evidence="1">Uncharacterized protein</fullName>
    </submittedName>
</protein>
<accession>A0ABZ2B0W4</accession>
<organism evidence="1 2">
    <name type="scientific">Cryptococcus decagattii</name>
    <dbReference type="NCBI Taxonomy" id="1859122"/>
    <lineage>
        <taxon>Eukaryota</taxon>
        <taxon>Fungi</taxon>
        <taxon>Dikarya</taxon>
        <taxon>Basidiomycota</taxon>
        <taxon>Agaricomycotina</taxon>
        <taxon>Tremellomycetes</taxon>
        <taxon>Tremellales</taxon>
        <taxon>Cryptococcaceae</taxon>
        <taxon>Cryptococcus</taxon>
        <taxon>Cryptococcus gattii species complex</taxon>
    </lineage>
</organism>
<name>A0ABZ2B0W4_9TREE</name>
<dbReference type="RefSeq" id="XP_064723563.1">
    <property type="nucleotide sequence ID" value="XM_064867491.1"/>
</dbReference>
<dbReference type="Proteomes" id="UP001432216">
    <property type="component" value="Chromosome 10"/>
</dbReference>
<evidence type="ECO:0000313" key="1">
    <source>
        <dbReference type="EMBL" id="WVO24324.1"/>
    </source>
</evidence>
<sequence length="75" mass="8508">MLFQISLAWHSSAVTKLGENRKKFNVREKQNQQGCPRQPLLAEESSILEVIGLALLLQSRLSDDKHFSVSFLVLL</sequence>